<protein>
    <recommendedName>
        <fullName evidence="4">TPR repeat</fullName>
    </recommendedName>
</protein>
<dbReference type="SUPFAM" id="SSF81901">
    <property type="entry name" value="HCP-like"/>
    <property type="match status" value="3"/>
</dbReference>
<reference evidence="3" key="1">
    <citation type="submission" date="2016-10" db="EMBL/GenBank/DDBJ databases">
        <authorList>
            <person name="Varghese N."/>
            <person name="Submissions S."/>
        </authorList>
    </citation>
    <scope>NUCLEOTIDE SEQUENCE [LARGE SCALE GENOMIC DNA]</scope>
    <source>
        <strain evidence="3">CGMCC 1.9108</strain>
    </source>
</reference>
<keyword evidence="1" id="KW-0732">Signal</keyword>
<dbReference type="PANTHER" id="PTHR11102">
    <property type="entry name" value="SEL-1-LIKE PROTEIN"/>
    <property type="match status" value="1"/>
</dbReference>
<evidence type="ECO:0000313" key="2">
    <source>
        <dbReference type="EMBL" id="SDE37713.1"/>
    </source>
</evidence>
<accession>A0A1G7CEM4</accession>
<dbReference type="PANTHER" id="PTHR11102:SF160">
    <property type="entry name" value="ERAD-ASSOCIATED E3 UBIQUITIN-PROTEIN LIGASE COMPONENT HRD3"/>
    <property type="match status" value="1"/>
</dbReference>
<sequence length="399" mass="42246">MTSLRALFLCAAVLASPMAAPAMAQTGPQTDLLERARSGDSEAQVALADQLRTGDGLPQNFAESAKWYARAAESGDPAALNRLGQMRFAGLGVAQDHALALDLLSRAAASGDARMIHDLAQALDSAPGDLADHARAVQLYRQAAGLGFEESAVSLAALLIEGRGTAADPDQARRLLEPIAARGHPKAANNLALLFVRGDGVEQDYARAAELFRIAADAGMPEAIRNLGVLYENGFGVPQSDEEAASLYRLAASLVSPEPAKTLPPLYDPHLIPFTGSQDELDHIMARAETGDPVAISTAGMAILAVQNDFSAHAEAARWFRRAAEAGHGYSMANLGVLYFRGSGVLQDYVLGYMWLSLAKAAQVEEAAAMMEIALPRMTPAQVADAQARAAALWQKWHP</sequence>
<keyword evidence="3" id="KW-1185">Reference proteome</keyword>
<dbReference type="Pfam" id="PF08238">
    <property type="entry name" value="Sel1"/>
    <property type="match status" value="8"/>
</dbReference>
<gene>
    <name evidence="2" type="ORF">SAMN04488239_11818</name>
</gene>
<dbReference type="Proteomes" id="UP000199628">
    <property type="component" value="Unassembled WGS sequence"/>
</dbReference>
<dbReference type="STRING" id="639004.SAMN04488239_11818"/>
<evidence type="ECO:0008006" key="4">
    <source>
        <dbReference type="Google" id="ProtNLM"/>
    </source>
</evidence>
<evidence type="ECO:0000256" key="1">
    <source>
        <dbReference type="SAM" id="SignalP"/>
    </source>
</evidence>
<evidence type="ECO:0000313" key="3">
    <source>
        <dbReference type="Proteomes" id="UP000199628"/>
    </source>
</evidence>
<dbReference type="EMBL" id="FMZV01000018">
    <property type="protein sequence ID" value="SDE37713.1"/>
    <property type="molecule type" value="Genomic_DNA"/>
</dbReference>
<organism evidence="2 3">
    <name type="scientific">Ruegeria marina</name>
    <dbReference type="NCBI Taxonomy" id="639004"/>
    <lineage>
        <taxon>Bacteria</taxon>
        <taxon>Pseudomonadati</taxon>
        <taxon>Pseudomonadota</taxon>
        <taxon>Alphaproteobacteria</taxon>
        <taxon>Rhodobacterales</taxon>
        <taxon>Roseobacteraceae</taxon>
        <taxon>Ruegeria</taxon>
    </lineage>
</organism>
<feature type="signal peptide" evidence="1">
    <location>
        <begin position="1"/>
        <end position="24"/>
    </location>
</feature>
<dbReference type="AlphaFoldDB" id="A0A1G7CEM4"/>
<dbReference type="InterPro" id="IPR006597">
    <property type="entry name" value="Sel1-like"/>
</dbReference>
<dbReference type="RefSeq" id="WP_176828147.1">
    <property type="nucleotide sequence ID" value="NZ_FMZV01000018.1"/>
</dbReference>
<dbReference type="InterPro" id="IPR050767">
    <property type="entry name" value="Sel1_AlgK"/>
</dbReference>
<feature type="chain" id="PRO_5011489263" description="TPR repeat" evidence="1">
    <location>
        <begin position="25"/>
        <end position="399"/>
    </location>
</feature>
<dbReference type="InterPro" id="IPR011990">
    <property type="entry name" value="TPR-like_helical_dom_sf"/>
</dbReference>
<name>A0A1G7CEM4_9RHOB</name>
<proteinExistence type="predicted"/>
<dbReference type="SMART" id="SM00671">
    <property type="entry name" value="SEL1"/>
    <property type="match status" value="8"/>
</dbReference>
<dbReference type="Gene3D" id="1.25.40.10">
    <property type="entry name" value="Tetratricopeptide repeat domain"/>
    <property type="match status" value="3"/>
</dbReference>